<dbReference type="PRINTS" id="PR00625">
    <property type="entry name" value="JDOMAIN"/>
</dbReference>
<dbReference type="SUPFAM" id="SSF46565">
    <property type="entry name" value="Chaperone J-domain"/>
    <property type="match status" value="1"/>
</dbReference>
<dbReference type="PROSITE" id="PS50005">
    <property type="entry name" value="TPR"/>
    <property type="match status" value="1"/>
</dbReference>
<organism evidence="6 7">
    <name type="scientific">Lutispora saccharofermentans</name>
    <dbReference type="NCBI Taxonomy" id="3024236"/>
    <lineage>
        <taxon>Bacteria</taxon>
        <taxon>Bacillati</taxon>
        <taxon>Bacillota</taxon>
        <taxon>Clostridia</taxon>
        <taxon>Lutisporales</taxon>
        <taxon>Lutisporaceae</taxon>
        <taxon>Lutispora</taxon>
    </lineage>
</organism>
<dbReference type="PANTHER" id="PTHR44360">
    <property type="entry name" value="DNAJ HOMOLOG SUBFAMILY B MEMBER 9"/>
    <property type="match status" value="1"/>
</dbReference>
<dbReference type="EMBL" id="JAJEKE010000001">
    <property type="protein sequence ID" value="MCQ1528450.1"/>
    <property type="molecule type" value="Genomic_DNA"/>
</dbReference>
<comment type="caution">
    <text evidence="6">The sequence shown here is derived from an EMBL/GenBank/DDBJ whole genome shotgun (WGS) entry which is preliminary data.</text>
</comment>
<feature type="compositionally biased region" description="Polar residues" evidence="4">
    <location>
        <begin position="66"/>
        <end position="84"/>
    </location>
</feature>
<accession>A0ABT1NB14</accession>
<dbReference type="Gene3D" id="1.10.287.110">
    <property type="entry name" value="DnaJ domain"/>
    <property type="match status" value="1"/>
</dbReference>
<dbReference type="InterPro" id="IPR051948">
    <property type="entry name" value="Hsp70_co-chaperone_J-domain"/>
</dbReference>
<dbReference type="SUPFAM" id="SSF48452">
    <property type="entry name" value="TPR-like"/>
    <property type="match status" value="1"/>
</dbReference>
<protein>
    <submittedName>
        <fullName evidence="6">DnaJ domain-containing protein</fullName>
    </submittedName>
</protein>
<dbReference type="PANTHER" id="PTHR44360:SF1">
    <property type="entry name" value="DNAJ HOMOLOG SUBFAMILY B MEMBER 9"/>
    <property type="match status" value="1"/>
</dbReference>
<name>A0ABT1NB14_9FIRM</name>
<keyword evidence="3" id="KW-0802">TPR repeat</keyword>
<gene>
    <name evidence="6" type="ORF">LJD61_02655</name>
</gene>
<evidence type="ECO:0000256" key="2">
    <source>
        <dbReference type="ARBA" id="ARBA00023186"/>
    </source>
</evidence>
<evidence type="ECO:0000256" key="4">
    <source>
        <dbReference type="SAM" id="MobiDB-lite"/>
    </source>
</evidence>
<dbReference type="CDD" id="cd06257">
    <property type="entry name" value="DnaJ"/>
    <property type="match status" value="1"/>
</dbReference>
<dbReference type="SMART" id="SM00271">
    <property type="entry name" value="DnaJ"/>
    <property type="match status" value="1"/>
</dbReference>
<dbReference type="InterPro" id="IPR036869">
    <property type="entry name" value="J_dom_sf"/>
</dbReference>
<dbReference type="RefSeq" id="WP_255225933.1">
    <property type="nucleotide sequence ID" value="NZ_JAJEKE010000001.1"/>
</dbReference>
<feature type="repeat" description="TPR" evidence="3">
    <location>
        <begin position="120"/>
        <end position="153"/>
    </location>
</feature>
<evidence type="ECO:0000256" key="1">
    <source>
        <dbReference type="ARBA" id="ARBA00022705"/>
    </source>
</evidence>
<feature type="region of interest" description="Disordered" evidence="4">
    <location>
        <begin position="62"/>
        <end position="84"/>
    </location>
</feature>
<dbReference type="Pfam" id="PF00226">
    <property type="entry name" value="DnaJ"/>
    <property type="match status" value="1"/>
</dbReference>
<keyword evidence="1" id="KW-0235">DNA replication</keyword>
<dbReference type="PROSITE" id="PS50076">
    <property type="entry name" value="DNAJ_2"/>
    <property type="match status" value="1"/>
</dbReference>
<evidence type="ECO:0000256" key="3">
    <source>
        <dbReference type="PROSITE-ProRule" id="PRU00339"/>
    </source>
</evidence>
<proteinExistence type="predicted"/>
<feature type="domain" description="J" evidence="5">
    <location>
        <begin position="3"/>
        <end position="77"/>
    </location>
</feature>
<evidence type="ECO:0000313" key="7">
    <source>
        <dbReference type="Proteomes" id="UP001651880"/>
    </source>
</evidence>
<dbReference type="Gene3D" id="1.25.40.10">
    <property type="entry name" value="Tetratricopeptide repeat domain"/>
    <property type="match status" value="1"/>
</dbReference>
<dbReference type="Proteomes" id="UP001651880">
    <property type="component" value="Unassembled WGS sequence"/>
</dbReference>
<dbReference type="InterPro" id="IPR011990">
    <property type="entry name" value="TPR-like_helical_dom_sf"/>
</dbReference>
<dbReference type="InterPro" id="IPR019734">
    <property type="entry name" value="TPR_rpt"/>
</dbReference>
<keyword evidence="7" id="KW-1185">Reference proteome</keyword>
<dbReference type="InterPro" id="IPR001623">
    <property type="entry name" value="DnaJ_domain"/>
</dbReference>
<sequence>MRNPYEVLNVREGASIDEIKKAYKELVKKYHPDQYRNNPLSELAEEKLKEINQAYDSLLKEHERSGSNNRSQGNAYGYRESNSSGYGSDTNLYSQVRMNIMNGNIQAAENLLNRISMRDAQWHYLRGLIFMRKGWYNEAVNSINTAVNMDPSNMEYRDALNRIAYANNQYQSYGYNRRYSSAGPDLCSMCQCLICSDCCCECMGGDLINCI</sequence>
<evidence type="ECO:0000259" key="5">
    <source>
        <dbReference type="PROSITE" id="PS50076"/>
    </source>
</evidence>
<keyword evidence="2" id="KW-0143">Chaperone</keyword>
<evidence type="ECO:0000313" key="6">
    <source>
        <dbReference type="EMBL" id="MCQ1528450.1"/>
    </source>
</evidence>
<reference evidence="6 7" key="1">
    <citation type="submission" date="2021-10" db="EMBL/GenBank/DDBJ databases">
        <title>Lutispora strain m25 sp. nov., a thermophilic, non-spore-forming bacterium isolated from a lab-scale methanogenic bioreactor digesting anaerobic sludge.</title>
        <authorList>
            <person name="El Houari A."/>
            <person name="Mcdonald J."/>
        </authorList>
    </citation>
    <scope>NUCLEOTIDE SEQUENCE [LARGE SCALE GENOMIC DNA]</scope>
    <source>
        <strain evidence="7">m25</strain>
    </source>
</reference>